<keyword evidence="2" id="KW-1185">Reference proteome</keyword>
<dbReference type="OrthoDB" id="5821553at2759"/>
<evidence type="ECO:0000313" key="1">
    <source>
        <dbReference type="EMBL" id="VDM75578.1"/>
    </source>
</evidence>
<dbReference type="PANTHER" id="PTHR31936">
    <property type="entry name" value="PROTEIN CBG18744"/>
    <property type="match status" value="1"/>
</dbReference>
<dbReference type="SUPFAM" id="SSF82895">
    <property type="entry name" value="TSP-1 type 1 repeat"/>
    <property type="match status" value="2"/>
</dbReference>
<organism evidence="1 2">
    <name type="scientific">Strongylus vulgaris</name>
    <name type="common">Blood worm</name>
    <dbReference type="NCBI Taxonomy" id="40348"/>
    <lineage>
        <taxon>Eukaryota</taxon>
        <taxon>Metazoa</taxon>
        <taxon>Ecdysozoa</taxon>
        <taxon>Nematoda</taxon>
        <taxon>Chromadorea</taxon>
        <taxon>Rhabditida</taxon>
        <taxon>Rhabditina</taxon>
        <taxon>Rhabditomorpha</taxon>
        <taxon>Strongyloidea</taxon>
        <taxon>Strongylidae</taxon>
        <taxon>Strongylus</taxon>
    </lineage>
</organism>
<name>A0A3P7L8Q6_STRVU</name>
<dbReference type="InterPro" id="IPR000884">
    <property type="entry name" value="TSP1_rpt"/>
</dbReference>
<dbReference type="Proteomes" id="UP000270094">
    <property type="component" value="Unassembled WGS sequence"/>
</dbReference>
<dbReference type="Pfam" id="PF00090">
    <property type="entry name" value="TSP_1"/>
    <property type="match status" value="1"/>
</dbReference>
<dbReference type="InterPro" id="IPR036383">
    <property type="entry name" value="TSP1_rpt_sf"/>
</dbReference>
<proteinExistence type="predicted"/>
<gene>
    <name evidence="1" type="ORF">SVUK_LOCUS10576</name>
</gene>
<dbReference type="Gene3D" id="2.20.100.10">
    <property type="entry name" value="Thrombospondin type-1 (TSP1) repeat"/>
    <property type="match status" value="1"/>
</dbReference>
<protein>
    <submittedName>
        <fullName evidence="1">Uncharacterized protein</fullName>
    </submittedName>
</protein>
<reference evidence="1 2" key="1">
    <citation type="submission" date="2018-11" db="EMBL/GenBank/DDBJ databases">
        <authorList>
            <consortium name="Pathogen Informatics"/>
        </authorList>
    </citation>
    <scope>NUCLEOTIDE SEQUENCE [LARGE SCALE GENOMIC DNA]</scope>
</reference>
<accession>A0A3P7L8Q6</accession>
<sequence>MSSSVTTIPSTHTTFVPSTITLPSTTTRPSHCCPTTGLWSEWATSQNCSDTCGSCAQLVYRRKCLTESDGCPCSGDDVKIENCNIGVCYYPRDSCCSPYVSTVINGRHACGPQPNITEPPTDTSCCPTNGFWADWGEWSGCIGAGCFKCGTATRTRSCASDSYGCSCIGDSKETQSCVVMATWSEWTVVMSCNTTSCGSCDYERRIRKCNGENGCICTGSDEMTTICNTAPCTKSNNTCCSGFSLMDQNGLKICGPLGTVPAIPELPKCENGSCCVIGGVWSEWSSGNTCSDTCEDLAQRAQNVHQHHAYILVHRVVEIVRKYYLRKKPSSARKWMTTVRLHRISAGRVVRPLEATGQNGQKEGPVEIHAVPAPRLHSSVPALQKLRDAHAGPSSRQKNCNIGVCYYPRDSCCSPYTSTMMGGILDYSQTIRHRWFLTIPTAIIHVVRKMEYGQNGLKLQTNAQITAVHAETLQKREHAYQRLTAVHATGLVQLRLRATLKFAITQGCHVVQALNQPLSTENTPVDHSLLPPQIRRTLTLVESTVAQRKVAYQYIILPSIFEGGRRLIPEPSRRRSASDAVQNQVCGTSVCLFPRSSCCPGFTKKVDTATKSFYCGPLPAEPVFNPEQTTCCDPEKMGLWNQWTEWSKCTSDCGLCGTQTRNRTCASQPYGCPCTGTTTETKKCGQAACTTGQACCTGYPAVGYDGAEFCQPNPPIQCPGAWTEWKTEAGATCNDTCGMCGVIASYRYCWPSGCQCTGAFKSNQPCAPAVCTYPRSTCCAPYVKKIVDKQFVCG</sequence>
<dbReference type="EMBL" id="UYYB01095525">
    <property type="protein sequence ID" value="VDM75578.1"/>
    <property type="molecule type" value="Genomic_DNA"/>
</dbReference>
<dbReference type="SMART" id="SM00209">
    <property type="entry name" value="TSP1"/>
    <property type="match status" value="5"/>
</dbReference>
<dbReference type="PANTHER" id="PTHR31936:SF2">
    <property type="entry name" value="FLO11 DOMAIN-CONTAINING PROTEIN"/>
    <property type="match status" value="1"/>
</dbReference>
<dbReference type="PROSITE" id="PS50092">
    <property type="entry name" value="TSP1"/>
    <property type="match status" value="5"/>
</dbReference>
<evidence type="ECO:0000313" key="2">
    <source>
        <dbReference type="Proteomes" id="UP000270094"/>
    </source>
</evidence>
<dbReference type="AlphaFoldDB" id="A0A3P7L8Q6"/>